<dbReference type="Ensembl" id="ENSEBUT00000003083.1">
    <property type="protein sequence ID" value="ENSEBUP00000002724.1"/>
    <property type="gene ID" value="ENSEBUG00000002070.1"/>
</dbReference>
<accession>A0A8C4N5X5</accession>
<keyword evidence="4" id="KW-1185">Reference proteome</keyword>
<name>A0A8C4N5X5_EPTBU</name>
<evidence type="ECO:0000313" key="3">
    <source>
        <dbReference type="Ensembl" id="ENSEBUP00000002724.1"/>
    </source>
</evidence>
<proteinExistence type="inferred from homology"/>
<dbReference type="Pfam" id="PF02906">
    <property type="entry name" value="Fe_hyd_lg_C"/>
    <property type="match status" value="1"/>
</dbReference>
<dbReference type="AlphaFoldDB" id="A0A8C4N5X5"/>
<dbReference type="Pfam" id="PF02256">
    <property type="entry name" value="Fe_hyd_SSU"/>
    <property type="match status" value="1"/>
</dbReference>
<dbReference type="InterPro" id="IPR004108">
    <property type="entry name" value="Fe_hydrogenase_lsu_C"/>
</dbReference>
<sequence length="482" mass="53673">MAMHMSGVLRLTDLDDFIGPSQECIKPVKVEKMSAKAELKISIDDDGNYVEIDESGSSRQLEKAQITLNDCLACSGCVTSAESMLIAQQSHIVLRHALENASLPHELDDLSKKIVIVSISPQSRASLAAKYGLSLYDAARTLTSFFKTLGARFVFDTTFAREFSLLESQCEFVERYQRHQQDVGALPMLASACPGWICYAEKTHGKFILPYISTVQSPQQVMGQLVKSHLSKTFAISPSNIFHATIMPCFDKKLEASRQDFYRQGDETRDVDCVITSGEVMQMLSEHGLTLKDCLPHPLDSLYSTEAKDGKLIGHAGGGSGGYLEHVFRYAARELFGKNVDTVTYKTLRNKDHREVTLEMDGKVVLRFAAAYGFRNIQNLMQKIKRGKSPYHYIEVMACPSGCLNGGGQIKPEDYEVPAELLHRVEELYESAPHQELGTLPEVSHIYQEWLGGSPGSVHARSILHTQYHALEKSTSALNLKW</sequence>
<reference evidence="3" key="1">
    <citation type="submission" date="2025-08" db="UniProtKB">
        <authorList>
            <consortium name="Ensembl"/>
        </authorList>
    </citation>
    <scope>IDENTIFICATION</scope>
</reference>
<dbReference type="InterPro" id="IPR009016">
    <property type="entry name" value="Fe_hydrogenase"/>
</dbReference>
<dbReference type="InterPro" id="IPR003149">
    <property type="entry name" value="Fe_hydrogenase_ssu"/>
</dbReference>
<comment type="similarity">
    <text evidence="1">Belongs to the NARF family.</text>
</comment>
<dbReference type="Gene3D" id="3.40.50.1780">
    <property type="match status" value="1"/>
</dbReference>
<dbReference type="SMART" id="SM00902">
    <property type="entry name" value="Fe_hyd_SSU"/>
    <property type="match status" value="1"/>
</dbReference>
<evidence type="ECO:0000259" key="2">
    <source>
        <dbReference type="SMART" id="SM00902"/>
    </source>
</evidence>
<protein>
    <submittedName>
        <fullName evidence="3">Nuclear prelamin A recognition factor-like</fullName>
    </submittedName>
</protein>
<dbReference type="InterPro" id="IPR050340">
    <property type="entry name" value="Cytosolic_Fe-S_CAF"/>
</dbReference>
<dbReference type="SUPFAM" id="SSF53920">
    <property type="entry name" value="Fe-only hydrogenase"/>
    <property type="match status" value="1"/>
</dbReference>
<dbReference type="GeneTree" id="ENSGT00940000153514"/>
<reference evidence="3" key="2">
    <citation type="submission" date="2025-09" db="UniProtKB">
        <authorList>
            <consortium name="Ensembl"/>
        </authorList>
    </citation>
    <scope>IDENTIFICATION</scope>
</reference>
<dbReference type="PANTHER" id="PTHR11615">
    <property type="entry name" value="NITRATE, FORMATE, IRON DEHYDROGENASE"/>
    <property type="match status" value="1"/>
</dbReference>
<feature type="domain" description="Iron hydrogenase small subunit" evidence="2">
    <location>
        <begin position="415"/>
        <end position="472"/>
    </location>
</feature>
<evidence type="ECO:0000256" key="1">
    <source>
        <dbReference type="ARBA" id="ARBA00006596"/>
    </source>
</evidence>
<organism evidence="3 4">
    <name type="scientific">Eptatretus burgeri</name>
    <name type="common">Inshore hagfish</name>
    <dbReference type="NCBI Taxonomy" id="7764"/>
    <lineage>
        <taxon>Eukaryota</taxon>
        <taxon>Metazoa</taxon>
        <taxon>Chordata</taxon>
        <taxon>Craniata</taxon>
        <taxon>Vertebrata</taxon>
        <taxon>Cyclostomata</taxon>
        <taxon>Myxini</taxon>
        <taxon>Myxiniformes</taxon>
        <taxon>Myxinidae</taxon>
        <taxon>Eptatretinae</taxon>
        <taxon>Eptatretus</taxon>
    </lineage>
</organism>
<dbReference type="Proteomes" id="UP000694388">
    <property type="component" value="Unplaced"/>
</dbReference>
<dbReference type="Gene3D" id="3.40.950.10">
    <property type="entry name" value="Fe-only Hydrogenase (Larger Subunit), Chain L, domain 3"/>
    <property type="match status" value="1"/>
</dbReference>
<dbReference type="OMA" id="GYLHHVL"/>
<evidence type="ECO:0000313" key="4">
    <source>
        <dbReference type="Proteomes" id="UP000694388"/>
    </source>
</evidence>